<evidence type="ECO:0000256" key="1">
    <source>
        <dbReference type="SAM" id="Phobius"/>
    </source>
</evidence>
<feature type="transmembrane region" description="Helical" evidence="1">
    <location>
        <begin position="12"/>
        <end position="34"/>
    </location>
</feature>
<reference evidence="2" key="1">
    <citation type="submission" date="2021-01" db="EMBL/GenBank/DDBJ databases">
        <authorList>
            <person name="Zahm M."/>
            <person name="Roques C."/>
            <person name="Cabau C."/>
            <person name="Klopp C."/>
            <person name="Donnadieu C."/>
            <person name="Jouanno E."/>
            <person name="Lampietro C."/>
            <person name="Louis A."/>
            <person name="Herpin A."/>
            <person name="Echchiki A."/>
            <person name="Berthelot C."/>
            <person name="Parey E."/>
            <person name="Roest-Crollius H."/>
            <person name="Braasch I."/>
            <person name="Postlethwait J."/>
            <person name="Bobe J."/>
            <person name="Montfort J."/>
            <person name="Bouchez O."/>
            <person name="Begum T."/>
            <person name="Mejri S."/>
            <person name="Adams A."/>
            <person name="Chen W.-J."/>
            <person name="Guiguen Y."/>
        </authorList>
    </citation>
    <scope>NUCLEOTIDE SEQUENCE</scope>
    <source>
        <tissue evidence="2">Blood</tissue>
    </source>
</reference>
<keyword evidence="1" id="KW-0812">Transmembrane</keyword>
<proteinExistence type="predicted"/>
<protein>
    <submittedName>
        <fullName evidence="2">Uncharacterized protein</fullName>
    </submittedName>
</protein>
<organism evidence="2 3">
    <name type="scientific">Albula goreensis</name>
    <dbReference type="NCBI Taxonomy" id="1534307"/>
    <lineage>
        <taxon>Eukaryota</taxon>
        <taxon>Metazoa</taxon>
        <taxon>Chordata</taxon>
        <taxon>Craniata</taxon>
        <taxon>Vertebrata</taxon>
        <taxon>Euteleostomi</taxon>
        <taxon>Actinopterygii</taxon>
        <taxon>Neopterygii</taxon>
        <taxon>Teleostei</taxon>
        <taxon>Albuliformes</taxon>
        <taxon>Albulidae</taxon>
        <taxon>Albula</taxon>
    </lineage>
</organism>
<sequence length="71" mass="8599">MNEEHIGSPFGWIRYFLFAVWVFDIICIYLITYIKIDTENIKDRMERAERVKLAQGRENDLELYENIEVKV</sequence>
<name>A0A8T3E2K5_9TELE</name>
<keyword evidence="1" id="KW-0472">Membrane</keyword>
<evidence type="ECO:0000313" key="2">
    <source>
        <dbReference type="EMBL" id="KAI1902224.1"/>
    </source>
</evidence>
<comment type="caution">
    <text evidence="2">The sequence shown here is derived from an EMBL/GenBank/DDBJ whole genome shotgun (WGS) entry which is preliminary data.</text>
</comment>
<keyword evidence="1" id="KW-1133">Transmembrane helix</keyword>
<keyword evidence="3" id="KW-1185">Reference proteome</keyword>
<accession>A0A8T3E2K5</accession>
<dbReference type="AlphaFoldDB" id="A0A8T3E2K5"/>
<gene>
    <name evidence="2" type="ORF">AGOR_G00042510</name>
</gene>
<evidence type="ECO:0000313" key="3">
    <source>
        <dbReference type="Proteomes" id="UP000829720"/>
    </source>
</evidence>
<dbReference type="EMBL" id="JAERUA010000003">
    <property type="protein sequence ID" value="KAI1902224.1"/>
    <property type="molecule type" value="Genomic_DNA"/>
</dbReference>
<dbReference type="Proteomes" id="UP000829720">
    <property type="component" value="Unassembled WGS sequence"/>
</dbReference>